<keyword evidence="3" id="KW-1185">Reference proteome</keyword>
<evidence type="ECO:0000313" key="3">
    <source>
        <dbReference type="Proteomes" id="UP000029734"/>
    </source>
</evidence>
<dbReference type="GO" id="GO:0016787">
    <property type="term" value="F:hydrolase activity"/>
    <property type="evidence" value="ECO:0007669"/>
    <property type="project" value="UniProtKB-KW"/>
</dbReference>
<dbReference type="PANTHER" id="PTHR43155">
    <property type="entry name" value="CYCLIC DI-GMP PHOSPHODIESTERASE PA4108-RELATED"/>
    <property type="match status" value="1"/>
</dbReference>
<organism evidence="2 3">
    <name type="scientific">Paenibacillus wynnii</name>
    <dbReference type="NCBI Taxonomy" id="268407"/>
    <lineage>
        <taxon>Bacteria</taxon>
        <taxon>Bacillati</taxon>
        <taxon>Bacillota</taxon>
        <taxon>Bacilli</taxon>
        <taxon>Bacillales</taxon>
        <taxon>Paenibacillaceae</taxon>
        <taxon>Paenibacillus</taxon>
    </lineage>
</organism>
<name>A0A098M3G9_9BACL</name>
<dbReference type="AlphaFoldDB" id="A0A098M3G9"/>
<dbReference type="CDD" id="cd00077">
    <property type="entry name" value="HDc"/>
    <property type="match status" value="1"/>
</dbReference>
<comment type="caution">
    <text evidence="2">The sequence shown here is derived from an EMBL/GenBank/DDBJ whole genome shotgun (WGS) entry which is preliminary data.</text>
</comment>
<dbReference type="NCBIfam" id="TIGR00277">
    <property type="entry name" value="HDIG"/>
    <property type="match status" value="1"/>
</dbReference>
<dbReference type="Proteomes" id="UP000029734">
    <property type="component" value="Unassembled WGS sequence"/>
</dbReference>
<reference evidence="2 3" key="1">
    <citation type="submission" date="2014-08" db="EMBL/GenBank/DDBJ databases">
        <authorList>
            <person name="den Bakker H.C."/>
        </authorList>
    </citation>
    <scope>NUCLEOTIDE SEQUENCE [LARGE SCALE GENOMIC DNA]</scope>
    <source>
        <strain evidence="2 3">DSM 18334</strain>
    </source>
</reference>
<dbReference type="Pfam" id="PF13487">
    <property type="entry name" value="HD_5"/>
    <property type="match status" value="1"/>
</dbReference>
<dbReference type="eggNOG" id="COG2206">
    <property type="taxonomic scope" value="Bacteria"/>
</dbReference>
<dbReference type="Gene3D" id="1.10.3210.10">
    <property type="entry name" value="Hypothetical protein af1432"/>
    <property type="match status" value="1"/>
</dbReference>
<feature type="domain" description="HD-GYP" evidence="1">
    <location>
        <begin position="108"/>
        <end position="302"/>
    </location>
</feature>
<dbReference type="InterPro" id="IPR006675">
    <property type="entry name" value="HDIG_dom"/>
</dbReference>
<accession>A0A098M3G9</accession>
<dbReference type="SMART" id="SM00471">
    <property type="entry name" value="HDc"/>
    <property type="match status" value="1"/>
</dbReference>
<dbReference type="STRING" id="268407.PWYN_17690"/>
<dbReference type="InterPro" id="IPR003607">
    <property type="entry name" value="HD/PDEase_dom"/>
</dbReference>
<dbReference type="PROSITE" id="PS51832">
    <property type="entry name" value="HD_GYP"/>
    <property type="match status" value="1"/>
</dbReference>
<keyword evidence="2" id="KW-0378">Hydrolase</keyword>
<protein>
    <submittedName>
        <fullName evidence="2">HD family phosphohydrolase</fullName>
    </submittedName>
</protein>
<dbReference type="RefSeq" id="WP_036654529.1">
    <property type="nucleotide sequence ID" value="NZ_JQCR01000003.1"/>
</dbReference>
<evidence type="ECO:0000313" key="2">
    <source>
        <dbReference type="EMBL" id="KGE16551.1"/>
    </source>
</evidence>
<evidence type="ECO:0000259" key="1">
    <source>
        <dbReference type="PROSITE" id="PS51832"/>
    </source>
</evidence>
<gene>
    <name evidence="2" type="ORF">PWYN_17690</name>
</gene>
<dbReference type="EMBL" id="JQCR01000003">
    <property type="protein sequence ID" value="KGE16551.1"/>
    <property type="molecule type" value="Genomic_DNA"/>
</dbReference>
<dbReference type="PANTHER" id="PTHR43155:SF2">
    <property type="entry name" value="CYCLIC DI-GMP PHOSPHODIESTERASE PA4108"/>
    <property type="match status" value="1"/>
</dbReference>
<dbReference type="InterPro" id="IPR037522">
    <property type="entry name" value="HD_GYP_dom"/>
</dbReference>
<sequence length="344" mass="38895">MKVHVMDLKPGDRLKTDTFNNVGLHVLPQGTTIKSEEIAVLIRHSIDYVDIEHRNVSALRESAAFRQSLLKGSIDEAIETYESVFLESLTSGKFTQSMIDDSLRPLLKNLDNQGDVVSLLLMLEQDHANTYNHSLQVGLLSYYLAKWLGHTKSEIYVISRAGYLHDIGKSQVPQAILNKKVLTNAELEELKRHTTYGYEVISNSMADASAPLVALQHHEFEDGSGYPKGILQSDIHPYTRIVTVANLYIGMITSRNFQLKQSLMNVLRKINELGFGKLHAKTVQTLIWNMLPNFIGKSVRLSNGETGIIIMNNPTDIFKPLVRVEDQFRDLSRERNLSIDEVFM</sequence>
<dbReference type="SUPFAM" id="SSF109604">
    <property type="entry name" value="HD-domain/PDEase-like"/>
    <property type="match status" value="1"/>
</dbReference>
<dbReference type="OrthoDB" id="9759601at2"/>
<proteinExistence type="predicted"/>
<reference evidence="2 3" key="2">
    <citation type="submission" date="2014-10" db="EMBL/GenBank/DDBJ databases">
        <title>Comparative genomics of the Paenibacillus odorifer group.</title>
        <authorList>
            <person name="Tsai Y.-C."/>
            <person name="Martin N."/>
            <person name="Korlach J."/>
            <person name="Wiedmann M."/>
        </authorList>
    </citation>
    <scope>NUCLEOTIDE SEQUENCE [LARGE SCALE GENOMIC DNA]</scope>
    <source>
        <strain evidence="2 3">DSM 18334</strain>
    </source>
</reference>